<dbReference type="InterPro" id="IPR003006">
    <property type="entry name" value="Ig/MHC_CS"/>
</dbReference>
<dbReference type="PROSITE" id="PS50835">
    <property type="entry name" value="IG_LIKE"/>
    <property type="match status" value="2"/>
</dbReference>
<dbReference type="FunFam" id="2.60.40.10:FF:000283">
    <property type="entry name" value="Immunoglobulin kappa constant"/>
    <property type="match status" value="1"/>
</dbReference>
<feature type="non-terminal residue" evidence="3">
    <location>
        <position position="202"/>
    </location>
</feature>
<protein>
    <recommendedName>
        <fullName evidence="2">Ig-like domain-containing protein</fullName>
    </recommendedName>
</protein>
<feature type="domain" description="Ig-like" evidence="2">
    <location>
        <begin position="1"/>
        <end position="76"/>
    </location>
</feature>
<evidence type="ECO:0000313" key="4">
    <source>
        <dbReference type="Proteomes" id="UP000812440"/>
    </source>
</evidence>
<dbReference type="EMBL" id="JAACNH010000001">
    <property type="protein sequence ID" value="KAG8453324.1"/>
    <property type="molecule type" value="Genomic_DNA"/>
</dbReference>
<dbReference type="Pfam" id="PF07654">
    <property type="entry name" value="C1-set"/>
    <property type="match status" value="1"/>
</dbReference>
<dbReference type="PROSITE" id="PS00290">
    <property type="entry name" value="IG_MHC"/>
    <property type="match status" value="1"/>
</dbReference>
<dbReference type="CDD" id="cd07699">
    <property type="entry name" value="IgC1_L"/>
    <property type="match status" value="1"/>
</dbReference>
<feature type="domain" description="Ig-like" evidence="2">
    <location>
        <begin position="101"/>
        <end position="198"/>
    </location>
</feature>
<gene>
    <name evidence="3" type="ORF">GDO86_000097</name>
</gene>
<dbReference type="Pfam" id="PF07686">
    <property type="entry name" value="V-set"/>
    <property type="match status" value="1"/>
</dbReference>
<dbReference type="SMART" id="SM00407">
    <property type="entry name" value="IGc1"/>
    <property type="match status" value="1"/>
</dbReference>
<dbReference type="Gene3D" id="2.60.40.10">
    <property type="entry name" value="Immunoglobulins"/>
    <property type="match status" value="2"/>
</dbReference>
<evidence type="ECO:0000259" key="2">
    <source>
        <dbReference type="PROSITE" id="PS50835"/>
    </source>
</evidence>
<organism evidence="3 4">
    <name type="scientific">Hymenochirus boettgeri</name>
    <name type="common">Congo dwarf clawed frog</name>
    <dbReference type="NCBI Taxonomy" id="247094"/>
    <lineage>
        <taxon>Eukaryota</taxon>
        <taxon>Metazoa</taxon>
        <taxon>Chordata</taxon>
        <taxon>Craniata</taxon>
        <taxon>Vertebrata</taxon>
        <taxon>Euteleostomi</taxon>
        <taxon>Amphibia</taxon>
        <taxon>Batrachia</taxon>
        <taxon>Anura</taxon>
        <taxon>Pipoidea</taxon>
        <taxon>Pipidae</taxon>
        <taxon>Pipinae</taxon>
        <taxon>Hymenochirus</taxon>
    </lineage>
</organism>
<dbReference type="PANTHER" id="PTHR23267">
    <property type="entry name" value="IMMUNOGLOBULIN LIGHT CHAIN"/>
    <property type="match status" value="1"/>
</dbReference>
<dbReference type="InterPro" id="IPR036179">
    <property type="entry name" value="Ig-like_dom_sf"/>
</dbReference>
<evidence type="ECO:0000313" key="3">
    <source>
        <dbReference type="EMBL" id="KAG8453324.1"/>
    </source>
</evidence>
<reference evidence="3" key="1">
    <citation type="thesis" date="2020" institute="ProQuest LLC" country="789 East Eisenhower Parkway, Ann Arbor, MI, USA">
        <title>Comparative Genomics and Chromosome Evolution.</title>
        <authorList>
            <person name="Mudd A.B."/>
        </authorList>
    </citation>
    <scope>NUCLEOTIDE SEQUENCE</scope>
    <source>
        <strain evidence="3">Female2</strain>
        <tissue evidence="3">Blood</tissue>
    </source>
</reference>
<dbReference type="InterPro" id="IPR003597">
    <property type="entry name" value="Ig_C1-set"/>
</dbReference>
<dbReference type="OrthoDB" id="9665189at2759"/>
<keyword evidence="4" id="KW-1185">Reference proteome</keyword>
<dbReference type="AlphaFoldDB" id="A0A8T2KBQ4"/>
<accession>A0A8T2KBQ4</accession>
<sequence length="202" mass="22458">VSPGDTVTITCKASTGWLTTWPGTKEKGQAPKPLIYYTSNRYTGTPERFSGSGSGTDFTLTISRVEVEDAAHYYCQQGYSFPLTHFGGGTKVELKRDDSTPSAFIFKPPEELVKEGKPTAVCLINNFYPRDMKVTWKVDNQVVSGSDILNSEFTQATDNTYSQSSMLTLTKDKWEKSELYACEVTHKTLSSPLIKSFKKSEC</sequence>
<evidence type="ECO:0000256" key="1">
    <source>
        <dbReference type="ARBA" id="ARBA00023157"/>
    </source>
</evidence>
<dbReference type="InterPro" id="IPR003599">
    <property type="entry name" value="Ig_sub"/>
</dbReference>
<dbReference type="SMART" id="SM00406">
    <property type="entry name" value="IGv"/>
    <property type="match status" value="1"/>
</dbReference>
<keyword evidence="1" id="KW-1015">Disulfide bond</keyword>
<feature type="non-terminal residue" evidence="3">
    <location>
        <position position="1"/>
    </location>
</feature>
<dbReference type="SUPFAM" id="SSF48726">
    <property type="entry name" value="Immunoglobulin"/>
    <property type="match status" value="2"/>
</dbReference>
<name>A0A8T2KBQ4_9PIPI</name>
<dbReference type="InterPro" id="IPR013783">
    <property type="entry name" value="Ig-like_fold"/>
</dbReference>
<dbReference type="InterPro" id="IPR050150">
    <property type="entry name" value="IgV_Light_Chain"/>
</dbReference>
<dbReference type="Proteomes" id="UP000812440">
    <property type="component" value="Chromosome 1"/>
</dbReference>
<proteinExistence type="predicted"/>
<dbReference type="SMART" id="SM00409">
    <property type="entry name" value="IG"/>
    <property type="match status" value="1"/>
</dbReference>
<dbReference type="InterPro" id="IPR013106">
    <property type="entry name" value="Ig_V-set"/>
</dbReference>
<dbReference type="InterPro" id="IPR007110">
    <property type="entry name" value="Ig-like_dom"/>
</dbReference>
<comment type="caution">
    <text evidence="3">The sequence shown here is derived from an EMBL/GenBank/DDBJ whole genome shotgun (WGS) entry which is preliminary data.</text>
</comment>